<dbReference type="NCBIfam" id="TIGR01128">
    <property type="entry name" value="holA"/>
    <property type="match status" value="1"/>
</dbReference>
<comment type="similarity">
    <text evidence="7">Belongs to the DNA polymerase HolA subunit family.</text>
</comment>
<keyword evidence="4 11" id="KW-0548">Nucleotidyltransferase</keyword>
<dbReference type="Pfam" id="PF06144">
    <property type="entry name" value="DNA_pol3_delta"/>
    <property type="match status" value="1"/>
</dbReference>
<dbReference type="OrthoDB" id="9775929at2"/>
<dbReference type="Pfam" id="PF21694">
    <property type="entry name" value="DNA_pol3_delta_C"/>
    <property type="match status" value="1"/>
</dbReference>
<keyword evidence="6" id="KW-0239">DNA-directed DNA polymerase</keyword>
<dbReference type="Gene3D" id="1.20.272.10">
    <property type="match status" value="1"/>
</dbReference>
<dbReference type="SUPFAM" id="SSF52540">
    <property type="entry name" value="P-loop containing nucleoside triphosphate hydrolases"/>
    <property type="match status" value="1"/>
</dbReference>
<evidence type="ECO:0000256" key="5">
    <source>
        <dbReference type="ARBA" id="ARBA00022705"/>
    </source>
</evidence>
<evidence type="ECO:0000256" key="1">
    <source>
        <dbReference type="ARBA" id="ARBA00012417"/>
    </source>
</evidence>
<dbReference type="Proteomes" id="UP000027936">
    <property type="component" value="Unassembled WGS sequence"/>
</dbReference>
<organism evidence="11 12">
    <name type="scientific">Schinkia azotoformans MEV2011</name>
    <dbReference type="NCBI Taxonomy" id="1348973"/>
    <lineage>
        <taxon>Bacteria</taxon>
        <taxon>Bacillati</taxon>
        <taxon>Bacillota</taxon>
        <taxon>Bacilli</taxon>
        <taxon>Bacillales</taxon>
        <taxon>Bacillaceae</taxon>
        <taxon>Calidifontibacillus/Schinkia group</taxon>
        <taxon>Schinkia</taxon>
    </lineage>
</organism>
<dbReference type="SUPFAM" id="SSF48019">
    <property type="entry name" value="post-AAA+ oligomerization domain-like"/>
    <property type="match status" value="1"/>
</dbReference>
<sequence>MNALQEIHKKIKQNKMAPIYVLYGQEEFLIEEAVNLIINSALSFEEREFNLSVFDMNEVPIDVAVEDAETLPFMGEKRVVLIKDPVFFTGNKDKTKVEHDLKRLEQYLDSPSPDAIVIFTGNYDKLDERKKIVKLLKKNGEVIQTSLMDDKAISTWIKNKVTEADKEIDEEAIHLLLQLVGPKLMLLANEVEKLVLYIGEDTRIDSSVIRNLVPRTLEQNVFALIDMIVKRRTRDALLFFYDLLEQKEEPIKILSLLAGQFRLIYQVKELYKRGYGQNQTGTYLKVHPYRVKLAGDQAAKFSEGELQKIMNDLAEMDYKMKTGKMDKKLLIELFILQLNK</sequence>
<dbReference type="Gene3D" id="1.10.8.60">
    <property type="match status" value="1"/>
</dbReference>
<evidence type="ECO:0000259" key="9">
    <source>
        <dbReference type="Pfam" id="PF06144"/>
    </source>
</evidence>
<feature type="domain" description="DNA polymerase III delta N-terminal" evidence="9">
    <location>
        <begin position="20"/>
        <end position="144"/>
    </location>
</feature>
<dbReference type="PATRIC" id="fig|1348973.3.peg.2454"/>
<comment type="catalytic activity">
    <reaction evidence="8">
        <text>DNA(n) + a 2'-deoxyribonucleoside 5'-triphosphate = DNA(n+1) + diphosphate</text>
        <dbReference type="Rhea" id="RHEA:22508"/>
        <dbReference type="Rhea" id="RHEA-COMP:17339"/>
        <dbReference type="Rhea" id="RHEA-COMP:17340"/>
        <dbReference type="ChEBI" id="CHEBI:33019"/>
        <dbReference type="ChEBI" id="CHEBI:61560"/>
        <dbReference type="ChEBI" id="CHEBI:173112"/>
        <dbReference type="EC" id="2.7.7.7"/>
    </reaction>
</comment>
<gene>
    <name evidence="11" type="ORF">M670_02536</name>
</gene>
<keyword evidence="5" id="KW-0235">DNA replication</keyword>
<dbReference type="EC" id="2.7.7.7" evidence="1"/>
<name>A0A072NMK9_SCHAZ</name>
<evidence type="ECO:0000256" key="3">
    <source>
        <dbReference type="ARBA" id="ARBA00022679"/>
    </source>
</evidence>
<dbReference type="GO" id="GO:0009360">
    <property type="term" value="C:DNA polymerase III complex"/>
    <property type="evidence" value="ECO:0007669"/>
    <property type="project" value="InterPro"/>
</dbReference>
<proteinExistence type="inferred from homology"/>
<evidence type="ECO:0000256" key="4">
    <source>
        <dbReference type="ARBA" id="ARBA00022695"/>
    </source>
</evidence>
<dbReference type="RefSeq" id="WP_003332297.1">
    <property type="nucleotide sequence ID" value="NZ_JJRY01000009.1"/>
</dbReference>
<evidence type="ECO:0000256" key="7">
    <source>
        <dbReference type="ARBA" id="ARBA00034754"/>
    </source>
</evidence>
<evidence type="ECO:0000259" key="10">
    <source>
        <dbReference type="Pfam" id="PF21694"/>
    </source>
</evidence>
<dbReference type="InterPro" id="IPR010372">
    <property type="entry name" value="DNA_pol3_delta_N"/>
</dbReference>
<dbReference type="Gene3D" id="3.40.50.300">
    <property type="entry name" value="P-loop containing nucleotide triphosphate hydrolases"/>
    <property type="match status" value="1"/>
</dbReference>
<dbReference type="GO" id="GO:0003887">
    <property type="term" value="F:DNA-directed DNA polymerase activity"/>
    <property type="evidence" value="ECO:0007669"/>
    <property type="project" value="UniProtKB-KW"/>
</dbReference>
<dbReference type="GeneID" id="89468304"/>
<evidence type="ECO:0000256" key="2">
    <source>
        <dbReference type="ARBA" id="ARBA00017703"/>
    </source>
</evidence>
<dbReference type="AlphaFoldDB" id="A0A072NMK9"/>
<evidence type="ECO:0000313" key="12">
    <source>
        <dbReference type="Proteomes" id="UP000027936"/>
    </source>
</evidence>
<dbReference type="PANTHER" id="PTHR34388">
    <property type="entry name" value="DNA POLYMERASE III SUBUNIT DELTA"/>
    <property type="match status" value="1"/>
</dbReference>
<dbReference type="InterPro" id="IPR027417">
    <property type="entry name" value="P-loop_NTPase"/>
</dbReference>
<dbReference type="GO" id="GO:0006261">
    <property type="term" value="P:DNA-templated DNA replication"/>
    <property type="evidence" value="ECO:0007669"/>
    <property type="project" value="TreeGrafter"/>
</dbReference>
<feature type="domain" description="DNA polymerase III delta subunit-like C-terminal" evidence="10">
    <location>
        <begin position="218"/>
        <end position="338"/>
    </location>
</feature>
<dbReference type="PANTHER" id="PTHR34388:SF1">
    <property type="entry name" value="DNA POLYMERASE III SUBUNIT DELTA"/>
    <property type="match status" value="1"/>
</dbReference>
<dbReference type="EMBL" id="JJRY01000009">
    <property type="protein sequence ID" value="KEF38118.1"/>
    <property type="molecule type" value="Genomic_DNA"/>
</dbReference>
<evidence type="ECO:0000256" key="6">
    <source>
        <dbReference type="ARBA" id="ARBA00022932"/>
    </source>
</evidence>
<keyword evidence="3 11" id="KW-0808">Transferase</keyword>
<dbReference type="GO" id="GO:0003677">
    <property type="term" value="F:DNA binding"/>
    <property type="evidence" value="ECO:0007669"/>
    <property type="project" value="InterPro"/>
</dbReference>
<reference evidence="11 12" key="1">
    <citation type="submission" date="2014-04" db="EMBL/GenBank/DDBJ databases">
        <title>Draft genome sequence of Bacillus azotoformans MEV2011, a (co-) denitrifying strain unable to grow in the presence of oxygen.</title>
        <authorList>
            <person name="Nielsen M."/>
            <person name="Schreiber L."/>
            <person name="Finster K."/>
            <person name="Schramm A."/>
        </authorList>
    </citation>
    <scope>NUCLEOTIDE SEQUENCE [LARGE SCALE GENOMIC DNA]</scope>
    <source>
        <strain evidence="11 12">MEV2011</strain>
    </source>
</reference>
<evidence type="ECO:0000313" key="11">
    <source>
        <dbReference type="EMBL" id="KEF38118.1"/>
    </source>
</evidence>
<dbReference type="InterPro" id="IPR048466">
    <property type="entry name" value="DNA_pol3_delta-like_C"/>
</dbReference>
<protein>
    <recommendedName>
        <fullName evidence="2">DNA polymerase III subunit delta</fullName>
        <ecNumber evidence="1">2.7.7.7</ecNumber>
    </recommendedName>
</protein>
<comment type="caution">
    <text evidence="11">The sequence shown here is derived from an EMBL/GenBank/DDBJ whole genome shotgun (WGS) entry which is preliminary data.</text>
</comment>
<accession>A0A072NMK9</accession>
<evidence type="ECO:0000256" key="8">
    <source>
        <dbReference type="ARBA" id="ARBA00049244"/>
    </source>
</evidence>
<dbReference type="InterPro" id="IPR005790">
    <property type="entry name" value="DNA_polIII_delta"/>
</dbReference>
<dbReference type="InterPro" id="IPR008921">
    <property type="entry name" value="DNA_pol3_clamp-load_cplx_C"/>
</dbReference>